<dbReference type="PANTHER" id="PTHR46825:SF15">
    <property type="entry name" value="BETA-LACTAMASE-RELATED DOMAIN-CONTAINING PROTEIN"/>
    <property type="match status" value="1"/>
</dbReference>
<dbReference type="InterPro" id="IPR001466">
    <property type="entry name" value="Beta-lactam-related"/>
</dbReference>
<dbReference type="eggNOG" id="COG1680">
    <property type="taxonomic scope" value="Bacteria"/>
</dbReference>
<dbReference type="Proteomes" id="UP000002350">
    <property type="component" value="Chromosome"/>
</dbReference>
<dbReference type="Gene3D" id="3.40.710.10">
    <property type="entry name" value="DD-peptidase/beta-lactamase superfamily"/>
    <property type="match status" value="1"/>
</dbReference>
<protein>
    <submittedName>
        <fullName evidence="2">Beta-lactamase, putative</fullName>
    </submittedName>
</protein>
<dbReference type="EMBL" id="AP011177">
    <property type="protein sequence ID" value="BAJ01805.1"/>
    <property type="molecule type" value="Genomic_DNA"/>
</dbReference>
<evidence type="ECO:0000313" key="3">
    <source>
        <dbReference type="Proteomes" id="UP000002350"/>
    </source>
</evidence>
<dbReference type="Pfam" id="PF00144">
    <property type="entry name" value="Beta-lactamase"/>
    <property type="match status" value="1"/>
</dbReference>
<proteinExistence type="predicted"/>
<evidence type="ECO:0000313" key="2">
    <source>
        <dbReference type="EMBL" id="BAJ01805.1"/>
    </source>
</evidence>
<dbReference type="SUPFAM" id="SSF56601">
    <property type="entry name" value="beta-lactamase/transpeptidase-like"/>
    <property type="match status" value="1"/>
</dbReference>
<name>D4ZJF6_SHEVD</name>
<evidence type="ECO:0000259" key="1">
    <source>
        <dbReference type="Pfam" id="PF00144"/>
    </source>
</evidence>
<organism evidence="2 3">
    <name type="scientific">Shewanella violacea (strain JCM 10179 / CIP 106290 / LMG 19151 / DSS12)</name>
    <dbReference type="NCBI Taxonomy" id="637905"/>
    <lineage>
        <taxon>Bacteria</taxon>
        <taxon>Pseudomonadati</taxon>
        <taxon>Pseudomonadota</taxon>
        <taxon>Gammaproteobacteria</taxon>
        <taxon>Alteromonadales</taxon>
        <taxon>Shewanellaceae</taxon>
        <taxon>Shewanella</taxon>
    </lineage>
</organism>
<accession>D4ZJF6</accession>
<dbReference type="PANTHER" id="PTHR46825">
    <property type="entry name" value="D-ALANYL-D-ALANINE-CARBOXYPEPTIDASE/ENDOPEPTIDASE AMPH"/>
    <property type="match status" value="1"/>
</dbReference>
<dbReference type="AlphaFoldDB" id="D4ZJF6"/>
<gene>
    <name evidence="2" type="ordered locus">SVI_1834</name>
</gene>
<reference evidence="3" key="1">
    <citation type="journal article" date="2010" name="Mol. Biosyst.">
        <title>Complete genome sequence and comparative analysis of Shewanella violacea, a psychrophilic and piezophilic bacterium from deep sea floor sediments.</title>
        <authorList>
            <person name="Aono E."/>
            <person name="Baba T."/>
            <person name="Ara T."/>
            <person name="Nishi T."/>
            <person name="Nakamichi T."/>
            <person name="Inamoto E."/>
            <person name="Toyonaga H."/>
            <person name="Hasegawa M."/>
            <person name="Takai Y."/>
            <person name="Okumura Y."/>
            <person name="Baba M."/>
            <person name="Tomita M."/>
            <person name="Kato C."/>
            <person name="Oshima T."/>
            <person name="Nakasone K."/>
            <person name="Mori H."/>
        </authorList>
    </citation>
    <scope>NUCLEOTIDE SEQUENCE [LARGE SCALE GENOMIC DNA]</scope>
    <source>
        <strain evidence="3">JCM 10179 / CIP 106290 / LMG 19151 / DSS12</strain>
    </source>
</reference>
<feature type="domain" description="Beta-lactamase-related" evidence="1">
    <location>
        <begin position="62"/>
        <end position="385"/>
    </location>
</feature>
<dbReference type="InterPro" id="IPR012338">
    <property type="entry name" value="Beta-lactam/transpept-like"/>
</dbReference>
<sequence length="417" mass="47119">MVAFIANIIDYLAYFFRFYFWDFFIMSNWSLPLLTLPLASLFFSTTSFAQSDYQTIGDSFNSQFHALLKKNKVPGGAFVIVDNDQILKMSAYGKRQKGGSLNVNTDTVFRLASVSKTFAGTLATMLVHEHKFEWNEPLRKYMPEFHLADPKVSEQVKLGHLIGQSTGLMPNSYDNILNANGKLEKIIPKFEKLSLMCSPGTCYSYQNIAFSFIQPVIEQQTGDSYANLVEKRIFEPLHMDTASIGMESFMATDNRASPHIKTRLGFRKVKVKPNYYQVEPAAGVNASISDLSKWLIANLGNSPKVLSPSLLADIQTPGVRTSKELRRREWKAYIHDAHYGKGWRVYDFEGETLIYHAGWVAGYVTEVAYSPRLKIGMAMLLNGESRVIAKLGASFWHSVIQQQAQIAMKKDTRVHAE</sequence>
<dbReference type="InterPro" id="IPR050491">
    <property type="entry name" value="AmpC-like"/>
</dbReference>
<dbReference type="KEGG" id="svo:SVI_1834"/>
<dbReference type="STRING" id="637905.SVI_1834"/>
<keyword evidence="3" id="KW-1185">Reference proteome</keyword>
<dbReference type="HOGENOM" id="CLU_020027_14_3_6"/>